<dbReference type="PANTHER" id="PTHR47706:SF7">
    <property type="entry name" value="CIPA-LIKE, PUTATIVE (AFU_ORTHOLOGUE AFUA_1G01630)-RELATED"/>
    <property type="match status" value="1"/>
</dbReference>
<evidence type="ECO:0000259" key="3">
    <source>
        <dbReference type="Pfam" id="PF05368"/>
    </source>
</evidence>
<feature type="domain" description="NmrA-like" evidence="3">
    <location>
        <begin position="17"/>
        <end position="158"/>
    </location>
</feature>
<dbReference type="CDD" id="cd05259">
    <property type="entry name" value="PCBER_SDR_a"/>
    <property type="match status" value="1"/>
</dbReference>
<dbReference type="InterPro" id="IPR036291">
    <property type="entry name" value="NAD(P)-bd_dom_sf"/>
</dbReference>
<protein>
    <recommendedName>
        <fullName evidence="3">NmrA-like domain-containing protein</fullName>
    </recommendedName>
</protein>
<keyword evidence="5" id="KW-1185">Reference proteome</keyword>
<dbReference type="Pfam" id="PF05368">
    <property type="entry name" value="NmrA"/>
    <property type="match status" value="1"/>
</dbReference>
<dbReference type="SUPFAM" id="SSF51735">
    <property type="entry name" value="NAD(P)-binding Rossmann-fold domains"/>
    <property type="match status" value="1"/>
</dbReference>
<dbReference type="InterPro" id="IPR045312">
    <property type="entry name" value="PCBER-like"/>
</dbReference>
<organism evidence="4 5">
    <name type="scientific">Umbelopsis vinacea</name>
    <dbReference type="NCBI Taxonomy" id="44442"/>
    <lineage>
        <taxon>Eukaryota</taxon>
        <taxon>Fungi</taxon>
        <taxon>Fungi incertae sedis</taxon>
        <taxon>Mucoromycota</taxon>
        <taxon>Mucoromycotina</taxon>
        <taxon>Umbelopsidomycetes</taxon>
        <taxon>Umbelopsidales</taxon>
        <taxon>Umbelopsidaceae</taxon>
        <taxon>Umbelopsis</taxon>
    </lineage>
</organism>
<dbReference type="InterPro" id="IPR051609">
    <property type="entry name" value="NmrA/Isoflavone_reductase-like"/>
</dbReference>
<keyword evidence="1" id="KW-0521">NADP</keyword>
<accession>A0A8H7UFU7</accession>
<reference evidence="4" key="1">
    <citation type="submission" date="2020-12" db="EMBL/GenBank/DDBJ databases">
        <title>Metabolic potential, ecology and presence of endohyphal bacteria is reflected in genomic diversity of Mucoromycotina.</title>
        <authorList>
            <person name="Muszewska A."/>
            <person name="Okrasinska A."/>
            <person name="Steczkiewicz K."/>
            <person name="Drgas O."/>
            <person name="Orlowska M."/>
            <person name="Perlinska-Lenart U."/>
            <person name="Aleksandrzak-Piekarczyk T."/>
            <person name="Szatraj K."/>
            <person name="Zielenkiewicz U."/>
            <person name="Pilsyk S."/>
            <person name="Malc E."/>
            <person name="Mieczkowski P."/>
            <person name="Kruszewska J.S."/>
            <person name="Biernat P."/>
            <person name="Pawlowska J."/>
        </authorList>
    </citation>
    <scope>NUCLEOTIDE SEQUENCE</scope>
    <source>
        <strain evidence="4">WA0000051536</strain>
    </source>
</reference>
<proteinExistence type="predicted"/>
<name>A0A8H7UFU7_9FUNG</name>
<evidence type="ECO:0000313" key="5">
    <source>
        <dbReference type="Proteomes" id="UP000612746"/>
    </source>
</evidence>
<evidence type="ECO:0000313" key="4">
    <source>
        <dbReference type="EMBL" id="KAG2184206.1"/>
    </source>
</evidence>
<comment type="caution">
    <text evidence="4">The sequence shown here is derived from an EMBL/GenBank/DDBJ whole genome shotgun (WGS) entry which is preliminary data.</text>
</comment>
<gene>
    <name evidence="4" type="ORF">INT44_009221</name>
</gene>
<sequence>MSNASQNSSSFNNNHVERIAIVGVAGTIGSYMVDALLKSGNFKITAITRSDSTSQVPAGVEVKRIDYDNHDSIVEALQGQQVLIITMGTRAPRDHQTKLIEAAAAAKVPFVIPNEFGGDNADVASREDVIINSAKTQYRDHIEKLGVSSWIGICTGFWYEFSLGLGNYGIDIKNRSVTFYDDGNTRITTSTFPQAGRGVAELLSLKVSPDNEQDTSLCLDNYKNKFAYIGSFVVSQREMLDSVLRVTNTTEQDWKIESRPVQDVFNEGLQKFQNGDFTGLMTVLYTRAFFKDNAGNTSLTRGLDSDKFGLPKEDLDEYTKIAVERCEKGITY</sequence>
<dbReference type="PANTHER" id="PTHR47706">
    <property type="entry name" value="NMRA-LIKE FAMILY PROTEIN"/>
    <property type="match status" value="1"/>
</dbReference>
<dbReference type="Proteomes" id="UP000612746">
    <property type="component" value="Unassembled WGS sequence"/>
</dbReference>
<dbReference type="GO" id="GO:0016491">
    <property type="term" value="F:oxidoreductase activity"/>
    <property type="evidence" value="ECO:0007669"/>
    <property type="project" value="UniProtKB-KW"/>
</dbReference>
<dbReference type="InterPro" id="IPR008030">
    <property type="entry name" value="NmrA-like"/>
</dbReference>
<keyword evidence="2" id="KW-0560">Oxidoreductase</keyword>
<dbReference type="OrthoDB" id="419598at2759"/>
<dbReference type="AlphaFoldDB" id="A0A8H7UFU7"/>
<evidence type="ECO:0000256" key="2">
    <source>
        <dbReference type="ARBA" id="ARBA00023002"/>
    </source>
</evidence>
<dbReference type="EMBL" id="JAEPRA010000006">
    <property type="protein sequence ID" value="KAG2184206.1"/>
    <property type="molecule type" value="Genomic_DNA"/>
</dbReference>
<evidence type="ECO:0000256" key="1">
    <source>
        <dbReference type="ARBA" id="ARBA00022857"/>
    </source>
</evidence>
<dbReference type="Gene3D" id="3.40.50.720">
    <property type="entry name" value="NAD(P)-binding Rossmann-like Domain"/>
    <property type="match status" value="1"/>
</dbReference>